<reference evidence="2" key="1">
    <citation type="submission" date="2020-06" db="EMBL/GenBank/DDBJ databases">
        <authorList>
            <person name="Li T."/>
            <person name="Hu X."/>
            <person name="Zhang T."/>
            <person name="Song X."/>
            <person name="Zhang H."/>
            <person name="Dai N."/>
            <person name="Sheng W."/>
            <person name="Hou X."/>
            <person name="Wei L."/>
        </authorList>
    </citation>
    <scope>NUCLEOTIDE SEQUENCE</scope>
    <source>
        <strain evidence="2">G02</strain>
        <tissue evidence="2">Leaf</tissue>
    </source>
</reference>
<dbReference type="Pfam" id="PF00078">
    <property type="entry name" value="RVT_1"/>
    <property type="match status" value="1"/>
</dbReference>
<organism evidence="2">
    <name type="scientific">Sesamum radiatum</name>
    <name type="common">Black benniseed</name>
    <dbReference type="NCBI Taxonomy" id="300843"/>
    <lineage>
        <taxon>Eukaryota</taxon>
        <taxon>Viridiplantae</taxon>
        <taxon>Streptophyta</taxon>
        <taxon>Embryophyta</taxon>
        <taxon>Tracheophyta</taxon>
        <taxon>Spermatophyta</taxon>
        <taxon>Magnoliopsida</taxon>
        <taxon>eudicotyledons</taxon>
        <taxon>Gunneridae</taxon>
        <taxon>Pentapetalae</taxon>
        <taxon>asterids</taxon>
        <taxon>lamiids</taxon>
        <taxon>Lamiales</taxon>
        <taxon>Pedaliaceae</taxon>
        <taxon>Sesamum</taxon>
    </lineage>
</organism>
<gene>
    <name evidence="2" type="ORF">Sradi_5880900</name>
</gene>
<protein>
    <submittedName>
        <fullName evidence="2">Retrovirus-related Pol polyprotein from type-2 retrotransposable element R2DM</fullName>
    </submittedName>
</protein>
<feature type="domain" description="Reverse transcriptase" evidence="1">
    <location>
        <begin position="221"/>
        <end position="385"/>
    </location>
</feature>
<evidence type="ECO:0000313" key="2">
    <source>
        <dbReference type="EMBL" id="KAL0309386.1"/>
    </source>
</evidence>
<dbReference type="PANTHER" id="PTHR33116">
    <property type="entry name" value="REVERSE TRANSCRIPTASE ZINC-BINDING DOMAIN-CONTAINING PROTEIN-RELATED-RELATED"/>
    <property type="match status" value="1"/>
</dbReference>
<dbReference type="InterPro" id="IPR000477">
    <property type="entry name" value="RT_dom"/>
</dbReference>
<proteinExistence type="predicted"/>
<evidence type="ECO:0000259" key="1">
    <source>
        <dbReference type="Pfam" id="PF00078"/>
    </source>
</evidence>
<dbReference type="EMBL" id="JACGWJ010000027">
    <property type="protein sequence ID" value="KAL0309386.1"/>
    <property type="molecule type" value="Genomic_DNA"/>
</dbReference>
<name>A0AAW2KUH9_SESRA</name>
<sequence>MWKRLDRMLVNDKWLELWPGTHYISLNPRTSDHSPLLLKGELQNSPVMLFRFDNYLASSLDFIPVLHSIWHNQVVGTSRYSMTRKLKALKPLFRQQRKKKGNDFSQNVKQAKGHTITNSDEVVEFIAFYEQLLGGTRNSRILDLTQYRLWASRILSYEDGVKLTRPVSVEEIKLDLFDIAEDKSPGSNGYMGTFYKVVWPVVGGEITRAIIDFFTNGRLLKQDLFTSYNQQNLPKRCALNVDLRKAYDTIEWDFLSTTMRLFGFPEVFIQWVEECVTTPIFSLCINDSAHGFFKGARVLRLGDPMSPYLFVLVIEVLRMILQQMIEQETAFIYHWRCTELSLFQLGFADDLSLFCEAHDPSIIVFQRGLELFATLSRLHVNLAKSH</sequence>
<comment type="caution">
    <text evidence="2">The sequence shown here is derived from an EMBL/GenBank/DDBJ whole genome shotgun (WGS) entry which is preliminary data.</text>
</comment>
<dbReference type="AlphaFoldDB" id="A0AAW2KUH9"/>
<accession>A0AAW2KUH9</accession>
<dbReference type="PANTHER" id="PTHR33116:SF80">
    <property type="entry name" value="REVERSE TRANSCRIPTASE ZINC-BINDING DOMAIN-CONTAINING PROTEIN"/>
    <property type="match status" value="1"/>
</dbReference>
<reference evidence="2" key="2">
    <citation type="journal article" date="2024" name="Plant">
        <title>Genomic evolution and insights into agronomic trait innovations of Sesamum species.</title>
        <authorList>
            <person name="Miao H."/>
            <person name="Wang L."/>
            <person name="Qu L."/>
            <person name="Liu H."/>
            <person name="Sun Y."/>
            <person name="Le M."/>
            <person name="Wang Q."/>
            <person name="Wei S."/>
            <person name="Zheng Y."/>
            <person name="Lin W."/>
            <person name="Duan Y."/>
            <person name="Cao H."/>
            <person name="Xiong S."/>
            <person name="Wang X."/>
            <person name="Wei L."/>
            <person name="Li C."/>
            <person name="Ma Q."/>
            <person name="Ju M."/>
            <person name="Zhao R."/>
            <person name="Li G."/>
            <person name="Mu C."/>
            <person name="Tian Q."/>
            <person name="Mei H."/>
            <person name="Zhang T."/>
            <person name="Gao T."/>
            <person name="Zhang H."/>
        </authorList>
    </citation>
    <scope>NUCLEOTIDE SEQUENCE</scope>
    <source>
        <strain evidence="2">G02</strain>
    </source>
</reference>